<name>A0A0A9FQJ5_ARUDO</name>
<dbReference type="AlphaFoldDB" id="A0A0A9FQJ5"/>
<reference evidence="1" key="1">
    <citation type="submission" date="2014-09" db="EMBL/GenBank/DDBJ databases">
        <authorList>
            <person name="Magalhaes I.L.F."/>
            <person name="Oliveira U."/>
            <person name="Santos F.R."/>
            <person name="Vidigal T.H.D.A."/>
            <person name="Brescovit A.D."/>
            <person name="Santos A.J."/>
        </authorList>
    </citation>
    <scope>NUCLEOTIDE SEQUENCE</scope>
    <source>
        <tissue evidence="1">Shoot tissue taken approximately 20 cm above the soil surface</tissue>
    </source>
</reference>
<protein>
    <submittedName>
        <fullName evidence="1">Uncharacterized protein</fullName>
    </submittedName>
</protein>
<sequence length="56" mass="6214">MEGRLVVVDDPHVRVIRFLQLRGTHGLQGEGVPFVVEIERARHLSGDHLNDVSLGS</sequence>
<organism evidence="1">
    <name type="scientific">Arundo donax</name>
    <name type="common">Giant reed</name>
    <name type="synonym">Donax arundinaceus</name>
    <dbReference type="NCBI Taxonomy" id="35708"/>
    <lineage>
        <taxon>Eukaryota</taxon>
        <taxon>Viridiplantae</taxon>
        <taxon>Streptophyta</taxon>
        <taxon>Embryophyta</taxon>
        <taxon>Tracheophyta</taxon>
        <taxon>Spermatophyta</taxon>
        <taxon>Magnoliopsida</taxon>
        <taxon>Liliopsida</taxon>
        <taxon>Poales</taxon>
        <taxon>Poaceae</taxon>
        <taxon>PACMAD clade</taxon>
        <taxon>Arundinoideae</taxon>
        <taxon>Arundineae</taxon>
        <taxon>Arundo</taxon>
    </lineage>
</organism>
<reference evidence="1" key="2">
    <citation type="journal article" date="2015" name="Data Brief">
        <title>Shoot transcriptome of the giant reed, Arundo donax.</title>
        <authorList>
            <person name="Barrero R.A."/>
            <person name="Guerrero F.D."/>
            <person name="Moolhuijzen P."/>
            <person name="Goolsby J.A."/>
            <person name="Tidwell J."/>
            <person name="Bellgard S.E."/>
            <person name="Bellgard M.I."/>
        </authorList>
    </citation>
    <scope>NUCLEOTIDE SEQUENCE</scope>
    <source>
        <tissue evidence="1">Shoot tissue taken approximately 20 cm above the soil surface</tissue>
    </source>
</reference>
<dbReference type="EMBL" id="GBRH01185320">
    <property type="protein sequence ID" value="JAE12576.1"/>
    <property type="molecule type" value="Transcribed_RNA"/>
</dbReference>
<proteinExistence type="predicted"/>
<accession>A0A0A9FQJ5</accession>
<evidence type="ECO:0000313" key="1">
    <source>
        <dbReference type="EMBL" id="JAE12576.1"/>
    </source>
</evidence>